<dbReference type="InterPro" id="IPR027396">
    <property type="entry name" value="DsrEFH-like"/>
</dbReference>
<name>A0A9D2JSF1_9FIRM</name>
<dbReference type="NCBIfam" id="TIGR03527">
    <property type="entry name" value="selenium_YedF"/>
    <property type="match status" value="1"/>
</dbReference>
<evidence type="ECO:0000313" key="3">
    <source>
        <dbReference type="Proteomes" id="UP000824056"/>
    </source>
</evidence>
<evidence type="ECO:0000259" key="1">
    <source>
        <dbReference type="PROSITE" id="PS01148"/>
    </source>
</evidence>
<accession>A0A9D2JSF1</accession>
<dbReference type="AlphaFoldDB" id="A0A9D2JSF1"/>
<dbReference type="InterPro" id="IPR003787">
    <property type="entry name" value="Sulphur_relay_DsrE/F-like"/>
</dbReference>
<feature type="domain" description="UPF0033" evidence="1">
    <location>
        <begin position="9"/>
        <end position="33"/>
    </location>
</feature>
<dbReference type="Proteomes" id="UP000824056">
    <property type="component" value="Unassembled WGS sequence"/>
</dbReference>
<protein>
    <submittedName>
        <fullName evidence="2">Sulfurtransferase-like selenium metabolism protein YedF</fullName>
    </submittedName>
</protein>
<dbReference type="SUPFAM" id="SSF75169">
    <property type="entry name" value="DsrEFH-like"/>
    <property type="match status" value="1"/>
</dbReference>
<dbReference type="Pfam" id="PF02635">
    <property type="entry name" value="DsrE"/>
    <property type="match status" value="1"/>
</dbReference>
<sequence length="214" mass="23746">MEKREEKRIEARGLACPKPVILTKKAMDSGKVGDEILIDVDNEIAAENLRKLAKSQEADYQVSKLEEKHWLVKIRLLKAAEGEGEIPADAMSCEVPSAKGAAEKKTVVVFSSDKMGEGEDALGEILIKSFLYTLTQAEKLPRTLLFYNKGAFLTCQDSPVLEDLKVLEKEGVQIYTCGTCLDYYKLKDKLAVGEVANMYVIAQQQLEADCIIKP</sequence>
<dbReference type="Pfam" id="PF01206">
    <property type="entry name" value="TusA"/>
    <property type="match status" value="1"/>
</dbReference>
<dbReference type="EMBL" id="DXBG01000092">
    <property type="protein sequence ID" value="HIZ65003.1"/>
    <property type="molecule type" value="Genomic_DNA"/>
</dbReference>
<dbReference type="InterPro" id="IPR001455">
    <property type="entry name" value="TusA-like"/>
</dbReference>
<comment type="caution">
    <text evidence="2">The sequence shown here is derived from an EMBL/GenBank/DDBJ whole genome shotgun (WGS) entry which is preliminary data.</text>
</comment>
<proteinExistence type="predicted"/>
<dbReference type="SUPFAM" id="SSF64307">
    <property type="entry name" value="SirA-like"/>
    <property type="match status" value="1"/>
</dbReference>
<dbReference type="InterPro" id="IPR019870">
    <property type="entry name" value="Se_metab_YedF"/>
</dbReference>
<reference evidence="2" key="1">
    <citation type="journal article" date="2021" name="PeerJ">
        <title>Extensive microbial diversity within the chicken gut microbiome revealed by metagenomics and culture.</title>
        <authorList>
            <person name="Gilroy R."/>
            <person name="Ravi A."/>
            <person name="Getino M."/>
            <person name="Pursley I."/>
            <person name="Horton D.L."/>
            <person name="Alikhan N.F."/>
            <person name="Baker D."/>
            <person name="Gharbi K."/>
            <person name="Hall N."/>
            <person name="Watson M."/>
            <person name="Adriaenssens E.M."/>
            <person name="Foster-Nyarko E."/>
            <person name="Jarju S."/>
            <person name="Secka A."/>
            <person name="Antonio M."/>
            <person name="Oren A."/>
            <person name="Chaudhuri R.R."/>
            <person name="La Ragione R."/>
            <person name="Hildebrand F."/>
            <person name="Pallen M.J."/>
        </authorList>
    </citation>
    <scope>NUCLEOTIDE SEQUENCE</scope>
    <source>
        <strain evidence="2">1068</strain>
    </source>
</reference>
<gene>
    <name evidence="2" type="primary">yedF</name>
    <name evidence="2" type="ORF">H9809_03735</name>
</gene>
<evidence type="ECO:0000313" key="2">
    <source>
        <dbReference type="EMBL" id="HIZ65003.1"/>
    </source>
</evidence>
<reference evidence="2" key="2">
    <citation type="submission" date="2021-04" db="EMBL/GenBank/DDBJ databases">
        <authorList>
            <person name="Gilroy R."/>
        </authorList>
    </citation>
    <scope>NUCLEOTIDE SEQUENCE</scope>
    <source>
        <strain evidence="2">1068</strain>
    </source>
</reference>
<dbReference type="Gene3D" id="3.30.110.40">
    <property type="entry name" value="TusA-like domain"/>
    <property type="match status" value="1"/>
</dbReference>
<dbReference type="PROSITE" id="PS01148">
    <property type="entry name" value="UPF0033"/>
    <property type="match status" value="1"/>
</dbReference>
<dbReference type="InterPro" id="IPR036868">
    <property type="entry name" value="TusA-like_sf"/>
</dbReference>
<organism evidence="2 3">
    <name type="scientific">Candidatus Blautia pullicola</name>
    <dbReference type="NCBI Taxonomy" id="2838498"/>
    <lineage>
        <taxon>Bacteria</taxon>
        <taxon>Bacillati</taxon>
        <taxon>Bacillota</taxon>
        <taxon>Clostridia</taxon>
        <taxon>Lachnospirales</taxon>
        <taxon>Lachnospiraceae</taxon>
        <taxon>Blautia</taxon>
    </lineage>
</organism>